<dbReference type="InterPro" id="IPR046373">
    <property type="entry name" value="Acyl-CoA_Oxase/DH_mid-dom_sf"/>
</dbReference>
<dbReference type="Gene3D" id="1.10.540.10">
    <property type="entry name" value="Acyl-CoA dehydrogenase/oxidase, N-terminal domain"/>
    <property type="match status" value="1"/>
</dbReference>
<protein>
    <submittedName>
        <fullName evidence="3">Pigment protein</fullName>
    </submittedName>
</protein>
<dbReference type="InterPro" id="IPR036250">
    <property type="entry name" value="AcylCo_DH-like_C"/>
</dbReference>
<dbReference type="InterPro" id="IPR037069">
    <property type="entry name" value="AcylCoA_DH/ox_N_sf"/>
</dbReference>
<dbReference type="Proteomes" id="UP000494110">
    <property type="component" value="Unassembled WGS sequence"/>
</dbReference>
<evidence type="ECO:0000256" key="1">
    <source>
        <dbReference type="ARBA" id="ARBA00023002"/>
    </source>
</evidence>
<gene>
    <name evidence="3" type="ORF">BLA39750_00970</name>
</gene>
<organism evidence="3 4">
    <name type="scientific">Burkholderia lata (strain ATCC 17760 / DSM 23089 / LMG 22485 / NCIMB 9086 / R18194 / 383)</name>
    <dbReference type="NCBI Taxonomy" id="482957"/>
    <lineage>
        <taxon>Bacteria</taxon>
        <taxon>Pseudomonadati</taxon>
        <taxon>Pseudomonadota</taxon>
        <taxon>Betaproteobacteria</taxon>
        <taxon>Burkholderiales</taxon>
        <taxon>Burkholderiaceae</taxon>
        <taxon>Burkholderia</taxon>
        <taxon>Burkholderia cepacia complex</taxon>
    </lineage>
</organism>
<dbReference type="Gene3D" id="2.40.110.10">
    <property type="entry name" value="Butyryl-CoA Dehydrogenase, subunit A, domain 2"/>
    <property type="match status" value="1"/>
</dbReference>
<dbReference type="AlphaFoldDB" id="A0A6P2VE73"/>
<dbReference type="InterPro" id="IPR009100">
    <property type="entry name" value="AcylCoA_DH/oxidase_NM_dom_sf"/>
</dbReference>
<evidence type="ECO:0000313" key="4">
    <source>
        <dbReference type="Proteomes" id="UP000494110"/>
    </source>
</evidence>
<accession>A0A6P2VE73</accession>
<evidence type="ECO:0000259" key="2">
    <source>
        <dbReference type="Pfam" id="PF08028"/>
    </source>
</evidence>
<feature type="domain" description="Acyl-CoA dehydrogenase C-terminal" evidence="2">
    <location>
        <begin position="247"/>
        <end position="372"/>
    </location>
</feature>
<dbReference type="PIRSF" id="PIRSF016578">
    <property type="entry name" value="HsaA"/>
    <property type="match status" value="1"/>
</dbReference>
<sequence>MENPSDVAIFQECVRESARNLVPLLREQAELTELLCRVSPLVMRALNARGLFRLLQPALYGGREQSIDLLIDVLQTLGRGCLSTAWVSFHVASHFWLLARWPKVVQDTVWRETSDTLISSSLDYESGRADCLEDGSGYCFSGAWDLVSAVDEASYVILGALTQPECNGVRRKVIGIVPRKSLEVIGTRRACGLCGTGRKSLRAQGLFVHSEWVLDAESLNNGTAPGLRFNFASVFLIPVSGLTPHLAAAAILGNAQGCYDEFVTGAGLRRTAHSQRPTSQYVAQQMCLAEAHALITSGSLLIKRDAREAAAIAQKGELASRQQQLSWRMNAAYAARQGTRAVDILFAAYGGGGNYMANNAQRRFRDAHAAISCFQVSWDAIATEFGSAIISITE</sequence>
<dbReference type="InterPro" id="IPR013107">
    <property type="entry name" value="Acyl-CoA_DH_C"/>
</dbReference>
<proteinExistence type="predicted"/>
<dbReference type="RefSeq" id="WP_175011115.1">
    <property type="nucleotide sequence ID" value="NZ_CABVQN010000003.1"/>
</dbReference>
<keyword evidence="1" id="KW-0560">Oxidoreductase</keyword>
<dbReference type="SUPFAM" id="SSF56645">
    <property type="entry name" value="Acyl-CoA dehydrogenase NM domain-like"/>
    <property type="match status" value="1"/>
</dbReference>
<dbReference type="EMBL" id="CABVQN010000003">
    <property type="protein sequence ID" value="VWC77362.1"/>
    <property type="molecule type" value="Genomic_DNA"/>
</dbReference>
<name>A0A6P2VE73_BURL3</name>
<dbReference type="Pfam" id="PF08028">
    <property type="entry name" value="Acyl-CoA_dh_2"/>
    <property type="match status" value="1"/>
</dbReference>
<dbReference type="SUPFAM" id="SSF47203">
    <property type="entry name" value="Acyl-CoA dehydrogenase C-terminal domain-like"/>
    <property type="match status" value="1"/>
</dbReference>
<dbReference type="GO" id="GO:0050660">
    <property type="term" value="F:flavin adenine dinucleotide binding"/>
    <property type="evidence" value="ECO:0007669"/>
    <property type="project" value="InterPro"/>
</dbReference>
<evidence type="ECO:0000313" key="3">
    <source>
        <dbReference type="EMBL" id="VWC77362.1"/>
    </source>
</evidence>
<dbReference type="GO" id="GO:0016627">
    <property type="term" value="F:oxidoreductase activity, acting on the CH-CH group of donors"/>
    <property type="evidence" value="ECO:0007669"/>
    <property type="project" value="InterPro"/>
</dbReference>
<dbReference type="Gene3D" id="1.20.140.10">
    <property type="entry name" value="Butyryl-CoA Dehydrogenase, subunit A, domain 3"/>
    <property type="match status" value="1"/>
</dbReference>
<reference evidence="3 4" key="1">
    <citation type="submission" date="2019-09" db="EMBL/GenBank/DDBJ databases">
        <authorList>
            <person name="Depoorter E."/>
        </authorList>
    </citation>
    <scope>NUCLEOTIDE SEQUENCE [LARGE SCALE GENOMIC DNA]</scope>
    <source>
        <strain evidence="3">R-39750</strain>
    </source>
</reference>